<evidence type="ECO:0000313" key="1">
    <source>
        <dbReference type="EMBL" id="GIZ03217.1"/>
    </source>
</evidence>
<comment type="caution">
    <text evidence="1">The sequence shown here is derived from an EMBL/GenBank/DDBJ whole genome shotgun (WGS) entry which is preliminary data.</text>
</comment>
<dbReference type="Proteomes" id="UP001054945">
    <property type="component" value="Unassembled WGS sequence"/>
</dbReference>
<protein>
    <submittedName>
        <fullName evidence="1">Uncharacterized protein</fullName>
    </submittedName>
</protein>
<reference evidence="1 2" key="1">
    <citation type="submission" date="2021-06" db="EMBL/GenBank/DDBJ databases">
        <title>Caerostris extrusa draft genome.</title>
        <authorList>
            <person name="Kono N."/>
            <person name="Arakawa K."/>
        </authorList>
    </citation>
    <scope>NUCLEOTIDE SEQUENCE [LARGE SCALE GENOMIC DNA]</scope>
</reference>
<dbReference type="AlphaFoldDB" id="A0AAV4YAM6"/>
<name>A0AAV4YAM6_CAEEX</name>
<keyword evidence="2" id="KW-1185">Reference proteome</keyword>
<organism evidence="1 2">
    <name type="scientific">Caerostris extrusa</name>
    <name type="common">Bark spider</name>
    <name type="synonym">Caerostris bankana</name>
    <dbReference type="NCBI Taxonomy" id="172846"/>
    <lineage>
        <taxon>Eukaryota</taxon>
        <taxon>Metazoa</taxon>
        <taxon>Ecdysozoa</taxon>
        <taxon>Arthropoda</taxon>
        <taxon>Chelicerata</taxon>
        <taxon>Arachnida</taxon>
        <taxon>Araneae</taxon>
        <taxon>Araneomorphae</taxon>
        <taxon>Entelegynae</taxon>
        <taxon>Araneoidea</taxon>
        <taxon>Araneidae</taxon>
        <taxon>Caerostris</taxon>
    </lineage>
</organism>
<proteinExistence type="predicted"/>
<evidence type="ECO:0000313" key="2">
    <source>
        <dbReference type="Proteomes" id="UP001054945"/>
    </source>
</evidence>
<sequence>MESHDSSALSQWTMKSYYEWKGNSRWWKSEPGASLCSRKYDIHQMPSLSIPITHRAEHSEMIYPAKEQKEE</sequence>
<gene>
    <name evidence="1" type="ORF">CEXT_22101</name>
</gene>
<accession>A0AAV4YAM6</accession>
<dbReference type="EMBL" id="BPLR01001571">
    <property type="protein sequence ID" value="GIZ03217.1"/>
    <property type="molecule type" value="Genomic_DNA"/>
</dbReference>